<evidence type="ECO:0000313" key="4">
    <source>
        <dbReference type="EMBL" id="GHC85767.1"/>
    </source>
</evidence>
<evidence type="ECO:0000256" key="1">
    <source>
        <dbReference type="PROSITE-ProRule" id="PRU00285"/>
    </source>
</evidence>
<protein>
    <submittedName>
        <fullName evidence="4">Heat-shock protein Hsp20</fullName>
    </submittedName>
</protein>
<dbReference type="Proteomes" id="UP000626210">
    <property type="component" value="Unassembled WGS sequence"/>
</dbReference>
<comment type="caution">
    <text evidence="4">The sequence shown here is derived from an EMBL/GenBank/DDBJ whole genome shotgun (WGS) entry which is preliminary data.</text>
</comment>
<dbReference type="InterPro" id="IPR002068">
    <property type="entry name" value="A-crystallin/Hsp20_dom"/>
</dbReference>
<comment type="similarity">
    <text evidence="1 2">Belongs to the small heat shock protein (HSP20) family.</text>
</comment>
<evidence type="ECO:0000313" key="5">
    <source>
        <dbReference type="Proteomes" id="UP000626210"/>
    </source>
</evidence>
<dbReference type="PANTHER" id="PTHR11527">
    <property type="entry name" value="HEAT-SHOCK PROTEIN 20 FAMILY MEMBER"/>
    <property type="match status" value="1"/>
</dbReference>
<name>A0ABQ3G2R4_9BURK</name>
<dbReference type="SUPFAM" id="SSF49764">
    <property type="entry name" value="HSP20-like chaperones"/>
    <property type="match status" value="1"/>
</dbReference>
<reference evidence="5" key="1">
    <citation type="journal article" date="2019" name="Int. J. Syst. Evol. Microbiol.">
        <title>The Global Catalogue of Microorganisms (GCM) 10K type strain sequencing project: providing services to taxonomists for standard genome sequencing and annotation.</title>
        <authorList>
            <consortium name="The Broad Institute Genomics Platform"/>
            <consortium name="The Broad Institute Genome Sequencing Center for Infectious Disease"/>
            <person name="Wu L."/>
            <person name="Ma J."/>
        </authorList>
    </citation>
    <scope>NUCLEOTIDE SEQUENCE [LARGE SCALE GENOMIC DNA]</scope>
    <source>
        <strain evidence="5">KCTC 23314</strain>
    </source>
</reference>
<proteinExistence type="inferred from homology"/>
<evidence type="ECO:0000259" key="3">
    <source>
        <dbReference type="PROSITE" id="PS01031"/>
    </source>
</evidence>
<accession>A0ABQ3G2R4</accession>
<sequence>MSALTRFDRLEDLMADPFSDLFRRVMRRTDLPALRDGADIKIDVSETDERYTVKAEVPGAKKEDLRVQIEGNYVAISAEVKDEKETKDGERVLTRERYYGSMARGFTLACEVDDKNSAAVFKDGVLTLTLPKRAQAKGSVLQIS</sequence>
<feature type="domain" description="SHSP" evidence="3">
    <location>
        <begin position="33"/>
        <end position="144"/>
    </location>
</feature>
<dbReference type="InterPro" id="IPR008978">
    <property type="entry name" value="HSP20-like_chaperone"/>
</dbReference>
<dbReference type="RefSeq" id="WP_189687849.1">
    <property type="nucleotide sequence ID" value="NZ_BMYK01000008.1"/>
</dbReference>
<evidence type="ECO:0000256" key="2">
    <source>
        <dbReference type="RuleBase" id="RU003616"/>
    </source>
</evidence>
<gene>
    <name evidence="4" type="ORF">GCM10007320_31050</name>
</gene>
<keyword evidence="5" id="KW-1185">Reference proteome</keyword>
<dbReference type="Pfam" id="PF00011">
    <property type="entry name" value="HSP20"/>
    <property type="match status" value="1"/>
</dbReference>
<dbReference type="PROSITE" id="PS01031">
    <property type="entry name" value="SHSP"/>
    <property type="match status" value="1"/>
</dbReference>
<dbReference type="Gene3D" id="2.60.40.790">
    <property type="match status" value="1"/>
</dbReference>
<dbReference type="InterPro" id="IPR031107">
    <property type="entry name" value="Small_HSP"/>
</dbReference>
<organism evidence="4 5">
    <name type="scientific">Pseudorhodoferax aquiterrae</name>
    <dbReference type="NCBI Taxonomy" id="747304"/>
    <lineage>
        <taxon>Bacteria</taxon>
        <taxon>Pseudomonadati</taxon>
        <taxon>Pseudomonadota</taxon>
        <taxon>Betaproteobacteria</taxon>
        <taxon>Burkholderiales</taxon>
        <taxon>Comamonadaceae</taxon>
    </lineage>
</organism>
<dbReference type="EMBL" id="BMYK01000008">
    <property type="protein sequence ID" value="GHC85767.1"/>
    <property type="molecule type" value="Genomic_DNA"/>
</dbReference>